<dbReference type="EMBL" id="SOFY01000013">
    <property type="protein sequence ID" value="TFC51608.1"/>
    <property type="molecule type" value="Genomic_DNA"/>
</dbReference>
<proteinExistence type="predicted"/>
<dbReference type="AlphaFoldDB" id="A0AAQ2HGG5"/>
<evidence type="ECO:0000313" key="2">
    <source>
        <dbReference type="Proteomes" id="UP000297403"/>
    </source>
</evidence>
<sequence>MVLRNSTTQWDVTLEAALDLHPEDAPKIAFQINAPLTALHLKPFNFASPNDIDRYLTGTGADTDRSGAFRSIPKTSDNAFLTLDALMQTISR</sequence>
<organism evidence="1 2">
    <name type="scientific">Cryobacterium shii</name>
    <dbReference type="NCBI Taxonomy" id="1259235"/>
    <lineage>
        <taxon>Bacteria</taxon>
        <taxon>Bacillati</taxon>
        <taxon>Actinomycetota</taxon>
        <taxon>Actinomycetes</taxon>
        <taxon>Micrococcales</taxon>
        <taxon>Microbacteriaceae</taxon>
        <taxon>Cryobacterium</taxon>
    </lineage>
</organism>
<protein>
    <submittedName>
        <fullName evidence="1">Uncharacterized protein</fullName>
    </submittedName>
</protein>
<name>A0AAQ2HGG5_9MICO</name>
<keyword evidence="2" id="KW-1185">Reference proteome</keyword>
<comment type="caution">
    <text evidence="1">The sequence shown here is derived from an EMBL/GenBank/DDBJ whole genome shotgun (WGS) entry which is preliminary data.</text>
</comment>
<dbReference type="Proteomes" id="UP000297403">
    <property type="component" value="Unassembled WGS sequence"/>
</dbReference>
<gene>
    <name evidence="1" type="ORF">E3O49_02910</name>
</gene>
<reference evidence="1 2" key="1">
    <citation type="submission" date="2019-03" db="EMBL/GenBank/DDBJ databases">
        <title>Genomics of glacier-inhabiting Cryobacterium strains.</title>
        <authorList>
            <person name="Liu Q."/>
            <person name="Xin Y.-H."/>
        </authorList>
    </citation>
    <scope>NUCLEOTIDE SEQUENCE [LARGE SCALE GENOMIC DNA]</scope>
    <source>
        <strain evidence="2">TMT1-22</strain>
    </source>
</reference>
<accession>A0AAQ2HGG5</accession>
<evidence type="ECO:0000313" key="1">
    <source>
        <dbReference type="EMBL" id="TFC51608.1"/>
    </source>
</evidence>